<proteinExistence type="predicted"/>
<accession>A0A7W5E5R2</accession>
<gene>
    <name evidence="1" type="ORF">FHS27_006558</name>
</gene>
<dbReference type="Proteomes" id="UP000536179">
    <property type="component" value="Unassembled WGS sequence"/>
</dbReference>
<name>A0A7W5E5R2_9BACT</name>
<organism evidence="1 2">
    <name type="scientific">Aporhodopirellula rubra</name>
    <dbReference type="NCBI Taxonomy" id="980271"/>
    <lineage>
        <taxon>Bacteria</taxon>
        <taxon>Pseudomonadati</taxon>
        <taxon>Planctomycetota</taxon>
        <taxon>Planctomycetia</taxon>
        <taxon>Pirellulales</taxon>
        <taxon>Pirellulaceae</taxon>
        <taxon>Aporhodopirellula</taxon>
    </lineage>
</organism>
<keyword evidence="2" id="KW-1185">Reference proteome</keyword>
<reference evidence="1 2" key="1">
    <citation type="submission" date="2020-08" db="EMBL/GenBank/DDBJ databases">
        <title>Genomic Encyclopedia of Type Strains, Phase III (KMG-III): the genomes of soil and plant-associated and newly described type strains.</title>
        <authorList>
            <person name="Whitman W."/>
        </authorList>
    </citation>
    <scope>NUCLEOTIDE SEQUENCE [LARGE SCALE GENOMIC DNA]</scope>
    <source>
        <strain evidence="1 2">CECT 8075</strain>
    </source>
</reference>
<dbReference type="EMBL" id="JACHXU010000054">
    <property type="protein sequence ID" value="MBB3210710.1"/>
    <property type="molecule type" value="Genomic_DNA"/>
</dbReference>
<comment type="caution">
    <text evidence="1">The sequence shown here is derived from an EMBL/GenBank/DDBJ whole genome shotgun (WGS) entry which is preliminary data.</text>
</comment>
<sequence>MASDISIGEQYLWVANRRLSSLIAFALEVATDDACTDEEKGYVAKLKKWDETEHWPGCGFDLNERFPTVDEKQFWARCFFNVARRIFRHEIGNQHIQFWQCGAIGDAYVTARMLTSAIQKETGTSWFPDTEDAADAQEYYDRLNIQT</sequence>
<evidence type="ECO:0000313" key="1">
    <source>
        <dbReference type="EMBL" id="MBB3210710.1"/>
    </source>
</evidence>
<dbReference type="RefSeq" id="WP_184310197.1">
    <property type="nucleotide sequence ID" value="NZ_JACHXU010000054.1"/>
</dbReference>
<evidence type="ECO:0000313" key="2">
    <source>
        <dbReference type="Proteomes" id="UP000536179"/>
    </source>
</evidence>
<dbReference type="AlphaFoldDB" id="A0A7W5E5R2"/>
<protein>
    <submittedName>
        <fullName evidence="1">Uncharacterized protein</fullName>
    </submittedName>
</protein>